<gene>
    <name evidence="1" type="ORF">JZ751_007981</name>
</gene>
<evidence type="ECO:0000313" key="1">
    <source>
        <dbReference type="EMBL" id="KAG9346163.1"/>
    </source>
</evidence>
<evidence type="ECO:0000313" key="2">
    <source>
        <dbReference type="Proteomes" id="UP000824540"/>
    </source>
</evidence>
<comment type="caution">
    <text evidence="1">The sequence shown here is derived from an EMBL/GenBank/DDBJ whole genome shotgun (WGS) entry which is preliminary data.</text>
</comment>
<proteinExistence type="predicted"/>
<dbReference type="AlphaFoldDB" id="A0A8T2NYK6"/>
<dbReference type="Proteomes" id="UP000824540">
    <property type="component" value="Unassembled WGS sequence"/>
</dbReference>
<reference evidence="1" key="1">
    <citation type="thesis" date="2021" institute="BYU ScholarsArchive" country="Provo, UT, USA">
        <title>Applications of and Algorithms for Genome Assembly and Genomic Analyses with an Emphasis on Marine Teleosts.</title>
        <authorList>
            <person name="Pickett B.D."/>
        </authorList>
    </citation>
    <scope>NUCLEOTIDE SEQUENCE</scope>
    <source>
        <strain evidence="1">HI-2016</strain>
    </source>
</reference>
<organism evidence="1 2">
    <name type="scientific">Albula glossodonta</name>
    <name type="common">roundjaw bonefish</name>
    <dbReference type="NCBI Taxonomy" id="121402"/>
    <lineage>
        <taxon>Eukaryota</taxon>
        <taxon>Metazoa</taxon>
        <taxon>Chordata</taxon>
        <taxon>Craniata</taxon>
        <taxon>Vertebrata</taxon>
        <taxon>Euteleostomi</taxon>
        <taxon>Actinopterygii</taxon>
        <taxon>Neopterygii</taxon>
        <taxon>Teleostei</taxon>
        <taxon>Albuliformes</taxon>
        <taxon>Albulidae</taxon>
        <taxon>Albula</taxon>
    </lineage>
</organism>
<name>A0A8T2NYK6_9TELE</name>
<protein>
    <submittedName>
        <fullName evidence="1">Uncharacterized protein</fullName>
    </submittedName>
</protein>
<keyword evidence="2" id="KW-1185">Reference proteome</keyword>
<accession>A0A8T2NYK6</accession>
<dbReference type="EMBL" id="JAFBMS010000016">
    <property type="protein sequence ID" value="KAG9346163.1"/>
    <property type="molecule type" value="Genomic_DNA"/>
</dbReference>
<sequence length="97" mass="10904">MPQGVPQVWSWTVETHMVPLYKALAGHDFHISSEFKIVRAIKEVAAGFLSICSQRDEALDSKKAPHMHPDGSNIELEAVVREGTQNEEVQEVKYRSS</sequence>